<proteinExistence type="predicted"/>
<dbReference type="GO" id="GO:0008684">
    <property type="term" value="F:2-oxopent-4-enoate hydratase activity"/>
    <property type="evidence" value="ECO:0007669"/>
    <property type="project" value="TreeGrafter"/>
</dbReference>
<dbReference type="Proteomes" id="UP000182932">
    <property type="component" value="Unassembled WGS sequence"/>
</dbReference>
<dbReference type="Gene3D" id="3.90.850.10">
    <property type="entry name" value="Fumarylacetoacetase-like, C-terminal domain"/>
    <property type="match status" value="1"/>
</dbReference>
<comment type="caution">
    <text evidence="1">The sequence shown here is derived from an EMBL/GenBank/DDBJ whole genome shotgun (WGS) entry which is preliminary data.</text>
</comment>
<dbReference type="RefSeq" id="WP_074839384.1">
    <property type="nucleotide sequence ID" value="NZ_CATMKJ010000018.1"/>
</dbReference>
<dbReference type="GeneID" id="80820640"/>
<sequence>MKIETGDVTESALAAALIEAREAGGIVSPEKLPTTDPSMKEALGIQREVVRATGPVGGFKVANKPGADRIMAPIFAKDILPSPAVLTVPADEQIGIELEIGFRIDAPLPGQGAANRRQAMADCLSLVPVIEIVRTRLPGGAAPMLKLADNQINGGLVVGSPVKDWLGMSVAQVTAALTAGDTVLLEGAAQVPGGDAFENFLVLEAMIGDHCGGLCPGQVVITGSLNGLPYVQAETTVRGRIDGLGSVSLDLEIQR</sequence>
<dbReference type="InterPro" id="IPR050772">
    <property type="entry name" value="Hydratase-Decarb/MhpD_sf"/>
</dbReference>
<protein>
    <submittedName>
        <fullName evidence="1">2-keto-4-pentenoate hydratase</fullName>
    </submittedName>
</protein>
<organism evidence="1 2">
    <name type="scientific">Marinovum algicola</name>
    <dbReference type="NCBI Taxonomy" id="42444"/>
    <lineage>
        <taxon>Bacteria</taxon>
        <taxon>Pseudomonadati</taxon>
        <taxon>Pseudomonadota</taxon>
        <taxon>Alphaproteobacteria</taxon>
        <taxon>Rhodobacterales</taxon>
        <taxon>Roseobacteraceae</taxon>
        <taxon>Marinovum</taxon>
    </lineage>
</organism>
<gene>
    <name evidence="1" type="ORF">SAMN04487940_12423</name>
</gene>
<dbReference type="InterPro" id="IPR036663">
    <property type="entry name" value="Fumarylacetoacetase_C_sf"/>
</dbReference>
<name>A0A975WEH9_9RHOB</name>
<evidence type="ECO:0000313" key="1">
    <source>
        <dbReference type="EMBL" id="SEK07301.1"/>
    </source>
</evidence>
<dbReference type="AlphaFoldDB" id="A0A975WEH9"/>
<reference evidence="1 2" key="1">
    <citation type="submission" date="2016-10" db="EMBL/GenBank/DDBJ databases">
        <authorList>
            <person name="Varghese N."/>
            <person name="Submissions S."/>
        </authorList>
    </citation>
    <scope>NUCLEOTIDE SEQUENCE [LARGE SCALE GENOMIC DNA]</scope>
    <source>
        <strain evidence="1 2">FF3</strain>
    </source>
</reference>
<dbReference type="GO" id="GO:0005737">
    <property type="term" value="C:cytoplasm"/>
    <property type="evidence" value="ECO:0007669"/>
    <property type="project" value="TreeGrafter"/>
</dbReference>
<dbReference type="PANTHER" id="PTHR30143">
    <property type="entry name" value="ACID HYDRATASE"/>
    <property type="match status" value="1"/>
</dbReference>
<keyword evidence="2" id="KW-1185">Reference proteome</keyword>
<evidence type="ECO:0000313" key="2">
    <source>
        <dbReference type="Proteomes" id="UP000182932"/>
    </source>
</evidence>
<dbReference type="PANTHER" id="PTHR30143:SF0">
    <property type="entry name" value="2-KETO-4-PENTENOATE HYDRATASE"/>
    <property type="match status" value="1"/>
</dbReference>
<dbReference type="EMBL" id="FNYY01000024">
    <property type="protein sequence ID" value="SEK07301.1"/>
    <property type="molecule type" value="Genomic_DNA"/>
</dbReference>
<dbReference type="SUPFAM" id="SSF56529">
    <property type="entry name" value="FAH"/>
    <property type="match status" value="1"/>
</dbReference>
<accession>A0A975WEH9</accession>